<reference evidence="2" key="1">
    <citation type="submission" date="2017-12" db="EMBL/GenBank/DDBJ databases">
        <authorList>
            <person name="Barbosa P."/>
            <person name="Usie A."/>
            <person name="Ramos A.M."/>
        </authorList>
    </citation>
    <scope>NUCLEOTIDE SEQUENCE</scope>
    <source>
        <strain evidence="2">HL8</strain>
        <tissue evidence="2">Leaves</tissue>
    </source>
</reference>
<proteinExistence type="predicted"/>
<evidence type="ECO:0000256" key="1">
    <source>
        <dbReference type="SAM" id="Phobius"/>
    </source>
</evidence>
<protein>
    <submittedName>
        <fullName evidence="2">Uncharacterized protein</fullName>
    </submittedName>
</protein>
<organism evidence="2">
    <name type="scientific">Quercus suber</name>
    <name type="common">Cork oak</name>
    <dbReference type="NCBI Taxonomy" id="58331"/>
    <lineage>
        <taxon>Eukaryota</taxon>
        <taxon>Viridiplantae</taxon>
        <taxon>Streptophyta</taxon>
        <taxon>Embryophyta</taxon>
        <taxon>Tracheophyta</taxon>
        <taxon>Spermatophyta</taxon>
        <taxon>Magnoliopsida</taxon>
        <taxon>eudicotyledons</taxon>
        <taxon>Gunneridae</taxon>
        <taxon>Pentapetalae</taxon>
        <taxon>rosids</taxon>
        <taxon>fabids</taxon>
        <taxon>Fagales</taxon>
        <taxon>Fagaceae</taxon>
        <taxon>Quercus</taxon>
    </lineage>
</organism>
<keyword evidence="1" id="KW-0472">Membrane</keyword>
<keyword evidence="1" id="KW-1133">Transmembrane helix</keyword>
<dbReference type="Gene3D" id="3.30.70.100">
    <property type="match status" value="1"/>
</dbReference>
<gene>
    <name evidence="2" type="ORF">CFP56_017697</name>
</gene>
<accession>A0AAW0M0C5</accession>
<reference evidence="2" key="2">
    <citation type="journal article" date="2018" name="Sci. Data">
        <title>The draft genome sequence of cork oak.</title>
        <authorList>
            <person name="Ramos A.M."/>
            <person name="Usie A."/>
            <person name="Barbosa P."/>
            <person name="Barros P.M."/>
            <person name="Capote T."/>
            <person name="Chaves I."/>
            <person name="Simoes F."/>
            <person name="Abreu I."/>
            <person name="Carrasquinho I."/>
            <person name="Faro C."/>
            <person name="Guimaraes J.B."/>
            <person name="Mendonca D."/>
            <person name="Nobrega F."/>
            <person name="Rodrigues L."/>
            <person name="Saibo N.J.M."/>
            <person name="Varela M.C."/>
            <person name="Egas C."/>
            <person name="Matos J."/>
            <person name="Miguel C.M."/>
            <person name="Oliveira M.M."/>
            <person name="Ricardo C.P."/>
            <person name="Goncalves S."/>
        </authorList>
    </citation>
    <scope>NUCLEOTIDE SEQUENCE [LARGE SCALE GENOMIC DNA]</scope>
    <source>
        <strain evidence="2">HL8</strain>
    </source>
</reference>
<reference evidence="2" key="3">
    <citation type="submission" date="2023-07" db="EMBL/GenBank/DDBJ databases">
        <title>An improved reference 1 genome and first organelle genomes of Quercus suber.</title>
        <authorList>
            <consortium name="Genosuber Consortium"/>
            <person name="Usie A."/>
            <person name="Serra O."/>
            <person name="Barros P."/>
        </authorList>
    </citation>
    <scope>NUCLEOTIDE SEQUENCE</scope>
    <source>
        <strain evidence="2">HL8</strain>
        <tissue evidence="2">Leaves</tissue>
    </source>
</reference>
<name>A0AAW0M0C5_QUESU</name>
<feature type="transmembrane region" description="Helical" evidence="1">
    <location>
        <begin position="134"/>
        <end position="154"/>
    </location>
</feature>
<sequence>MKQTVAIRVSMDRQRCFFCIKKGDEARKKAMKIAGWNQHVLKVRSRTNRGKRRGIDTAELAMLLRKKVGYASIVSVAEDKKEEKKEEKEDETKIQYMAGSGTHSHGYNMPPYTLLFCEIREPVMTHMLAPSCNFTFIFVIGVYNALSTIYLVSLRINGSL</sequence>
<dbReference type="PANTHER" id="PTHR46371">
    <property type="entry name" value="OS04G0464100 PROTEIN"/>
    <property type="match status" value="1"/>
</dbReference>
<dbReference type="AlphaFoldDB" id="A0AAW0M0C5"/>
<keyword evidence="1" id="KW-0812">Transmembrane</keyword>
<evidence type="ECO:0000313" key="2">
    <source>
        <dbReference type="EMBL" id="KAK7857418.1"/>
    </source>
</evidence>
<dbReference type="EMBL" id="PKMF04000027">
    <property type="protein sequence ID" value="KAK7857418.1"/>
    <property type="molecule type" value="Genomic_DNA"/>
</dbReference>
<dbReference type="InterPro" id="IPR044296">
    <property type="entry name" value="HIPP46"/>
</dbReference>
<comment type="caution">
    <text evidence="2">The sequence shown here is derived from an EMBL/GenBank/DDBJ whole genome shotgun (WGS) entry which is preliminary data.</text>
</comment>